<sequence length="79" mass="8954">MKNGKGLQIQNQTSWTTYTQGRILVHLGTCYIDKIVRRLSETKQPSSWHSGGSEVGRHCRFQALCKEGRVQAAWPPDPE</sequence>
<dbReference type="AlphaFoldDB" id="G3HPU3"/>
<reference evidence="2" key="1">
    <citation type="journal article" date="2011" name="Nat. Biotechnol.">
        <title>The genomic sequence of the Chinese hamster ovary (CHO)-K1 cell line.</title>
        <authorList>
            <person name="Xu X."/>
            <person name="Nagarajan H."/>
            <person name="Lewis N.E."/>
            <person name="Pan S."/>
            <person name="Cai Z."/>
            <person name="Liu X."/>
            <person name="Chen W."/>
            <person name="Xie M."/>
            <person name="Wang W."/>
            <person name="Hammond S."/>
            <person name="Andersen M.R."/>
            <person name="Neff N."/>
            <person name="Passarelli B."/>
            <person name="Koh W."/>
            <person name="Fan H.C."/>
            <person name="Wang J."/>
            <person name="Gui Y."/>
            <person name="Lee K.H."/>
            <person name="Betenbaugh M.J."/>
            <person name="Quake S.R."/>
            <person name="Famili I."/>
            <person name="Palsson B.O."/>
            <person name="Wang J."/>
        </authorList>
    </citation>
    <scope>NUCLEOTIDE SEQUENCE [LARGE SCALE GENOMIC DNA]</scope>
    <source>
        <strain evidence="2">CHO K1 cell line</strain>
    </source>
</reference>
<evidence type="ECO:0000313" key="2">
    <source>
        <dbReference type="Proteomes" id="UP000001075"/>
    </source>
</evidence>
<proteinExistence type="predicted"/>
<dbReference type="Proteomes" id="UP000001075">
    <property type="component" value="Unassembled WGS sequence"/>
</dbReference>
<gene>
    <name evidence="1" type="ORF">I79_012813</name>
</gene>
<name>G3HPU3_CRIGR</name>
<dbReference type="EMBL" id="JH000589">
    <property type="protein sequence ID" value="EGW03527.1"/>
    <property type="molecule type" value="Genomic_DNA"/>
</dbReference>
<accession>G3HPU3</accession>
<evidence type="ECO:0000313" key="1">
    <source>
        <dbReference type="EMBL" id="EGW03527.1"/>
    </source>
</evidence>
<organism evidence="1 2">
    <name type="scientific">Cricetulus griseus</name>
    <name type="common">Chinese hamster</name>
    <name type="synonym">Cricetulus barabensis griseus</name>
    <dbReference type="NCBI Taxonomy" id="10029"/>
    <lineage>
        <taxon>Eukaryota</taxon>
        <taxon>Metazoa</taxon>
        <taxon>Chordata</taxon>
        <taxon>Craniata</taxon>
        <taxon>Vertebrata</taxon>
        <taxon>Euteleostomi</taxon>
        <taxon>Mammalia</taxon>
        <taxon>Eutheria</taxon>
        <taxon>Euarchontoglires</taxon>
        <taxon>Glires</taxon>
        <taxon>Rodentia</taxon>
        <taxon>Myomorpha</taxon>
        <taxon>Muroidea</taxon>
        <taxon>Cricetidae</taxon>
        <taxon>Cricetinae</taxon>
        <taxon>Cricetulus</taxon>
    </lineage>
</organism>
<dbReference type="InParanoid" id="G3HPU3"/>
<protein>
    <submittedName>
        <fullName evidence="1">Uncharacterized protein</fullName>
    </submittedName>
</protein>